<dbReference type="InterPro" id="IPR011332">
    <property type="entry name" value="Ribosomal_zn-bd"/>
</dbReference>
<reference evidence="7 8" key="1">
    <citation type="submission" date="2020-06" db="EMBL/GenBank/DDBJ databases">
        <title>Actinomadura xiongansis sp. nov., isolated from soil of Baiyangdian.</title>
        <authorList>
            <person name="Zhang X."/>
        </authorList>
    </citation>
    <scope>NUCLEOTIDE SEQUENCE [LARGE SCALE GENOMIC DNA]</scope>
    <source>
        <strain evidence="7 8">HBUM206468</strain>
    </source>
</reference>
<name>A0ABR7LTB5_9ACTN</name>
<comment type="caution">
    <text evidence="7">The sequence shown here is derived from an EMBL/GenBank/DDBJ whole genome shotgun (WGS) entry which is preliminary data.</text>
</comment>
<evidence type="ECO:0000256" key="6">
    <source>
        <dbReference type="SAM" id="MobiDB-lite"/>
    </source>
</evidence>
<keyword evidence="8" id="KW-1185">Reference proteome</keyword>
<dbReference type="RefSeq" id="WP_187245093.1">
    <property type="nucleotide sequence ID" value="NZ_BAAAOK010000037.1"/>
</dbReference>
<evidence type="ECO:0000256" key="5">
    <source>
        <dbReference type="HAMAP-Rule" id="MF_00340"/>
    </source>
</evidence>
<feature type="compositionally biased region" description="Basic residues" evidence="6">
    <location>
        <begin position="1"/>
        <end position="19"/>
    </location>
</feature>
<gene>
    <name evidence="5 7" type="primary">rpmF</name>
    <name evidence="7" type="ORF">HKK74_21735</name>
</gene>
<keyword evidence="2 5" id="KW-0689">Ribosomal protein</keyword>
<evidence type="ECO:0000256" key="3">
    <source>
        <dbReference type="ARBA" id="ARBA00023274"/>
    </source>
</evidence>
<organism evidence="7 8">
    <name type="scientific">Actinomadura alba</name>
    <dbReference type="NCBI Taxonomy" id="406431"/>
    <lineage>
        <taxon>Bacteria</taxon>
        <taxon>Bacillati</taxon>
        <taxon>Actinomycetota</taxon>
        <taxon>Actinomycetes</taxon>
        <taxon>Streptosporangiales</taxon>
        <taxon>Thermomonosporaceae</taxon>
        <taxon>Actinomadura</taxon>
    </lineage>
</organism>
<dbReference type="HAMAP" id="MF_00340">
    <property type="entry name" value="Ribosomal_bL32"/>
    <property type="match status" value="1"/>
</dbReference>
<evidence type="ECO:0000313" key="8">
    <source>
        <dbReference type="Proteomes" id="UP000805614"/>
    </source>
</evidence>
<dbReference type="Pfam" id="PF01783">
    <property type="entry name" value="Ribosomal_L32p"/>
    <property type="match status" value="1"/>
</dbReference>
<dbReference type="GO" id="GO:0005840">
    <property type="term" value="C:ribosome"/>
    <property type="evidence" value="ECO:0007669"/>
    <property type="project" value="UniProtKB-KW"/>
</dbReference>
<evidence type="ECO:0000256" key="2">
    <source>
        <dbReference type="ARBA" id="ARBA00022980"/>
    </source>
</evidence>
<evidence type="ECO:0000313" key="7">
    <source>
        <dbReference type="EMBL" id="MBC6468095.1"/>
    </source>
</evidence>
<comment type="similarity">
    <text evidence="1 5">Belongs to the bacterial ribosomal protein bL32 family.</text>
</comment>
<dbReference type="SUPFAM" id="SSF57829">
    <property type="entry name" value="Zn-binding ribosomal proteins"/>
    <property type="match status" value="1"/>
</dbReference>
<dbReference type="EMBL" id="JABVEC010000016">
    <property type="protein sequence ID" value="MBC6468095.1"/>
    <property type="molecule type" value="Genomic_DNA"/>
</dbReference>
<feature type="region of interest" description="Disordered" evidence="6">
    <location>
        <begin position="1"/>
        <end position="25"/>
    </location>
</feature>
<sequence length="54" mass="6312">MAVPKRKKSRSNTRHRRSQWKAQSPDLVPVTVESHEILVPRHLVRAYQTGLLRP</sequence>
<accession>A0ABR7LTB5</accession>
<protein>
    <recommendedName>
        <fullName evidence="4 5">Large ribosomal subunit protein bL32</fullName>
    </recommendedName>
</protein>
<dbReference type="Proteomes" id="UP000805614">
    <property type="component" value="Unassembled WGS sequence"/>
</dbReference>
<evidence type="ECO:0000256" key="1">
    <source>
        <dbReference type="ARBA" id="ARBA00008560"/>
    </source>
</evidence>
<evidence type="ECO:0000256" key="4">
    <source>
        <dbReference type="ARBA" id="ARBA00035178"/>
    </source>
</evidence>
<keyword evidence="3 5" id="KW-0687">Ribonucleoprotein</keyword>
<dbReference type="NCBIfam" id="TIGR01031">
    <property type="entry name" value="rpmF_bact"/>
    <property type="match status" value="1"/>
</dbReference>
<proteinExistence type="inferred from homology"/>
<dbReference type="InterPro" id="IPR002677">
    <property type="entry name" value="Ribosomal_bL32"/>
</dbReference>